<dbReference type="InterPro" id="IPR000847">
    <property type="entry name" value="LysR_HTH_N"/>
</dbReference>
<sequence length="322" mass="35574">MARASGRGAIVTTEPILRRLNLNLLYALDALLRAPTLTAAGRSISLTQPAMSMALRRLRAQFGDELVVFAHGESRRTELGDALRPRVARILREADDAFNLRLAFDPQTARRTVTIAAPEAVELMFLRLVVPALLAAGPGLDVRLMPFHYGSSEALFDRGVDIALVPAPMVDPRHPSRPLFDHGLSGVVWRENRRFGAELSMQEYREAWHVALFDDMEPAHQAGTTEGPDADGKYRNVKVRTGLYSMLPNLVVGTDLVATMSSWLAQHYATMIPIRLVGVPVRSPMSTVVAQWPAHRANEPYIHWLLALLETAVDWPGGRLPA</sequence>
<dbReference type="SUPFAM" id="SSF53850">
    <property type="entry name" value="Periplasmic binding protein-like II"/>
    <property type="match status" value="1"/>
</dbReference>
<evidence type="ECO:0000313" key="7">
    <source>
        <dbReference type="Proteomes" id="UP000248614"/>
    </source>
</evidence>
<protein>
    <recommendedName>
        <fullName evidence="5">HTH lysR-type domain-containing protein</fullName>
    </recommendedName>
</protein>
<evidence type="ECO:0000256" key="2">
    <source>
        <dbReference type="ARBA" id="ARBA00023015"/>
    </source>
</evidence>
<evidence type="ECO:0000313" key="6">
    <source>
        <dbReference type="EMBL" id="PZO78833.1"/>
    </source>
</evidence>
<dbReference type="PRINTS" id="PR00039">
    <property type="entry name" value="HTHLYSR"/>
</dbReference>
<dbReference type="GO" id="GO:0003700">
    <property type="term" value="F:DNA-binding transcription factor activity"/>
    <property type="evidence" value="ECO:0007669"/>
    <property type="project" value="InterPro"/>
</dbReference>
<comment type="similarity">
    <text evidence="1">Belongs to the LysR transcriptional regulatory family.</text>
</comment>
<evidence type="ECO:0000256" key="1">
    <source>
        <dbReference type="ARBA" id="ARBA00009437"/>
    </source>
</evidence>
<evidence type="ECO:0000256" key="3">
    <source>
        <dbReference type="ARBA" id="ARBA00023125"/>
    </source>
</evidence>
<name>A0A2W4Z915_9SPHN</name>
<dbReference type="Gene3D" id="1.10.10.10">
    <property type="entry name" value="Winged helix-like DNA-binding domain superfamily/Winged helix DNA-binding domain"/>
    <property type="match status" value="1"/>
</dbReference>
<evidence type="ECO:0000256" key="4">
    <source>
        <dbReference type="ARBA" id="ARBA00023163"/>
    </source>
</evidence>
<proteinExistence type="inferred from homology"/>
<organism evidence="6 7">
    <name type="scientific">Sphingomonas hengshuiensis</name>
    <dbReference type="NCBI Taxonomy" id="1609977"/>
    <lineage>
        <taxon>Bacteria</taxon>
        <taxon>Pseudomonadati</taxon>
        <taxon>Pseudomonadota</taxon>
        <taxon>Alphaproteobacteria</taxon>
        <taxon>Sphingomonadales</taxon>
        <taxon>Sphingomonadaceae</taxon>
        <taxon>Sphingomonas</taxon>
    </lineage>
</organism>
<dbReference type="InterPro" id="IPR005119">
    <property type="entry name" value="LysR_subst-bd"/>
</dbReference>
<comment type="caution">
    <text evidence="6">The sequence shown here is derived from an EMBL/GenBank/DDBJ whole genome shotgun (WGS) entry which is preliminary data.</text>
</comment>
<gene>
    <name evidence="6" type="ORF">DI632_05935</name>
</gene>
<dbReference type="GO" id="GO:0003677">
    <property type="term" value="F:DNA binding"/>
    <property type="evidence" value="ECO:0007669"/>
    <property type="project" value="UniProtKB-KW"/>
</dbReference>
<dbReference type="Proteomes" id="UP000248614">
    <property type="component" value="Unassembled WGS sequence"/>
</dbReference>
<feature type="domain" description="HTH lysR-type" evidence="5">
    <location>
        <begin position="20"/>
        <end position="77"/>
    </location>
</feature>
<evidence type="ECO:0000259" key="5">
    <source>
        <dbReference type="PROSITE" id="PS50931"/>
    </source>
</evidence>
<dbReference type="InterPro" id="IPR036390">
    <property type="entry name" value="WH_DNA-bd_sf"/>
</dbReference>
<reference evidence="6 7" key="1">
    <citation type="submission" date="2017-08" db="EMBL/GenBank/DDBJ databases">
        <title>Infants hospitalized years apart are colonized by the same room-sourced microbial strains.</title>
        <authorList>
            <person name="Brooks B."/>
            <person name="Olm M.R."/>
            <person name="Firek B.A."/>
            <person name="Baker R."/>
            <person name="Thomas B.C."/>
            <person name="Morowitz M.J."/>
            <person name="Banfield J.F."/>
        </authorList>
    </citation>
    <scope>NUCLEOTIDE SEQUENCE [LARGE SCALE GENOMIC DNA]</scope>
    <source>
        <strain evidence="6">S2_018_000_R3_110</strain>
    </source>
</reference>
<dbReference type="Pfam" id="PF00126">
    <property type="entry name" value="HTH_1"/>
    <property type="match status" value="1"/>
</dbReference>
<dbReference type="Pfam" id="PF03466">
    <property type="entry name" value="LysR_substrate"/>
    <property type="match status" value="1"/>
</dbReference>
<keyword evidence="4" id="KW-0804">Transcription</keyword>
<dbReference type="PANTHER" id="PTHR30118:SF6">
    <property type="entry name" value="HTH-TYPE TRANSCRIPTIONAL REGULATOR LEUO"/>
    <property type="match status" value="1"/>
</dbReference>
<dbReference type="PROSITE" id="PS50931">
    <property type="entry name" value="HTH_LYSR"/>
    <property type="match status" value="1"/>
</dbReference>
<dbReference type="SUPFAM" id="SSF46785">
    <property type="entry name" value="Winged helix' DNA-binding domain"/>
    <property type="match status" value="1"/>
</dbReference>
<accession>A0A2W4Z915</accession>
<dbReference type="EMBL" id="QFNF01000010">
    <property type="protein sequence ID" value="PZO78833.1"/>
    <property type="molecule type" value="Genomic_DNA"/>
</dbReference>
<dbReference type="InterPro" id="IPR050389">
    <property type="entry name" value="LysR-type_TF"/>
</dbReference>
<dbReference type="AlphaFoldDB" id="A0A2W4Z915"/>
<dbReference type="InterPro" id="IPR036388">
    <property type="entry name" value="WH-like_DNA-bd_sf"/>
</dbReference>
<keyword evidence="3" id="KW-0238">DNA-binding</keyword>
<dbReference type="Gene3D" id="3.40.190.10">
    <property type="entry name" value="Periplasmic binding protein-like II"/>
    <property type="match status" value="2"/>
</dbReference>
<keyword evidence="2" id="KW-0805">Transcription regulation</keyword>
<dbReference type="PANTHER" id="PTHR30118">
    <property type="entry name" value="HTH-TYPE TRANSCRIPTIONAL REGULATOR LEUO-RELATED"/>
    <property type="match status" value="1"/>
</dbReference>